<protein>
    <submittedName>
        <fullName evidence="11">Exopolysaccharide biosynthesis protein</fullName>
    </submittedName>
</protein>
<gene>
    <name evidence="11" type="primary">exoY</name>
    <name evidence="11" type="ORF">GCM10016234_35720</name>
</gene>
<dbReference type="PANTHER" id="PTHR30576">
    <property type="entry name" value="COLANIC BIOSYNTHESIS UDP-GLUCOSE LIPID CARRIER TRANSFERASE"/>
    <property type="match status" value="1"/>
</dbReference>
<proteinExistence type="inferred from homology"/>
<evidence type="ECO:0000259" key="10">
    <source>
        <dbReference type="Pfam" id="PF02397"/>
    </source>
</evidence>
<reference evidence="11" key="2">
    <citation type="submission" date="2020-09" db="EMBL/GenBank/DDBJ databases">
        <authorList>
            <person name="Sun Q."/>
            <person name="Kim S."/>
        </authorList>
    </citation>
    <scope>NUCLEOTIDE SEQUENCE</scope>
    <source>
        <strain evidence="11">KCTC 42249</strain>
    </source>
</reference>
<dbReference type="InterPro" id="IPR003362">
    <property type="entry name" value="Bact_transf"/>
</dbReference>
<keyword evidence="8" id="KW-0270">Exopolysaccharide synthesis</keyword>
<feature type="transmembrane region" description="Helical" evidence="9">
    <location>
        <begin position="65"/>
        <end position="88"/>
    </location>
</feature>
<evidence type="ECO:0000256" key="4">
    <source>
        <dbReference type="ARBA" id="ARBA00022679"/>
    </source>
</evidence>
<evidence type="ECO:0000256" key="6">
    <source>
        <dbReference type="ARBA" id="ARBA00022989"/>
    </source>
</evidence>
<evidence type="ECO:0000256" key="1">
    <source>
        <dbReference type="ARBA" id="ARBA00004236"/>
    </source>
</evidence>
<evidence type="ECO:0000313" key="11">
    <source>
        <dbReference type="EMBL" id="GHD21926.1"/>
    </source>
</evidence>
<evidence type="ECO:0000256" key="3">
    <source>
        <dbReference type="ARBA" id="ARBA00022475"/>
    </source>
</evidence>
<name>A0A8J3DSY7_9HYPH</name>
<dbReference type="GO" id="GO:0000271">
    <property type="term" value="P:polysaccharide biosynthetic process"/>
    <property type="evidence" value="ECO:0007669"/>
    <property type="project" value="UniProtKB-KW"/>
</dbReference>
<keyword evidence="6 9" id="KW-1133">Transmembrane helix</keyword>
<evidence type="ECO:0000256" key="7">
    <source>
        <dbReference type="ARBA" id="ARBA00023136"/>
    </source>
</evidence>
<comment type="caution">
    <text evidence="11">The sequence shown here is derived from an EMBL/GenBank/DDBJ whole genome shotgun (WGS) entry which is preliminary data.</text>
</comment>
<dbReference type="PANTHER" id="PTHR30576:SF4">
    <property type="entry name" value="UNDECAPRENYL-PHOSPHATE GALACTOSE PHOSPHOTRANSFERASE"/>
    <property type="match status" value="1"/>
</dbReference>
<dbReference type="GO" id="GO:0016780">
    <property type="term" value="F:phosphotransferase activity, for other substituted phosphate groups"/>
    <property type="evidence" value="ECO:0007669"/>
    <property type="project" value="TreeGrafter"/>
</dbReference>
<comment type="similarity">
    <text evidence="2">Belongs to the bacterial sugar transferase family.</text>
</comment>
<reference evidence="11" key="1">
    <citation type="journal article" date="2014" name="Int. J. Syst. Evol. Microbiol.">
        <title>Complete genome sequence of Corynebacterium casei LMG S-19264T (=DSM 44701T), isolated from a smear-ripened cheese.</title>
        <authorList>
            <consortium name="US DOE Joint Genome Institute (JGI-PGF)"/>
            <person name="Walter F."/>
            <person name="Albersmeier A."/>
            <person name="Kalinowski J."/>
            <person name="Ruckert C."/>
        </authorList>
    </citation>
    <scope>NUCLEOTIDE SEQUENCE</scope>
    <source>
        <strain evidence="11">KCTC 42249</strain>
    </source>
</reference>
<evidence type="ECO:0000313" key="12">
    <source>
        <dbReference type="Proteomes" id="UP000630142"/>
    </source>
</evidence>
<dbReference type="Pfam" id="PF02397">
    <property type="entry name" value="Bac_transf"/>
    <property type="match status" value="1"/>
</dbReference>
<keyword evidence="3" id="KW-1003">Cell membrane</keyword>
<dbReference type="RefSeq" id="WP_189506613.1">
    <property type="nucleotide sequence ID" value="NZ_BMZQ01000004.1"/>
</dbReference>
<accession>A0A8J3DSY7</accession>
<dbReference type="EMBL" id="BMZQ01000004">
    <property type="protein sequence ID" value="GHD21926.1"/>
    <property type="molecule type" value="Genomic_DNA"/>
</dbReference>
<keyword evidence="12" id="KW-1185">Reference proteome</keyword>
<evidence type="ECO:0000256" key="9">
    <source>
        <dbReference type="SAM" id="Phobius"/>
    </source>
</evidence>
<keyword evidence="5 9" id="KW-0812">Transmembrane</keyword>
<dbReference type="GO" id="GO:0005886">
    <property type="term" value="C:plasma membrane"/>
    <property type="evidence" value="ECO:0007669"/>
    <property type="project" value="UniProtKB-SubCell"/>
</dbReference>
<dbReference type="Proteomes" id="UP000630142">
    <property type="component" value="Unassembled WGS sequence"/>
</dbReference>
<feature type="domain" description="Bacterial sugar transferase" evidence="10">
    <location>
        <begin position="60"/>
        <end position="249"/>
    </location>
</feature>
<evidence type="ECO:0000256" key="2">
    <source>
        <dbReference type="ARBA" id="ARBA00006464"/>
    </source>
</evidence>
<evidence type="ECO:0000256" key="8">
    <source>
        <dbReference type="ARBA" id="ARBA00023169"/>
    </source>
</evidence>
<organism evidence="11 12">
    <name type="scientific">Tianweitania populi</name>
    <dbReference type="NCBI Taxonomy" id="1607949"/>
    <lineage>
        <taxon>Bacteria</taxon>
        <taxon>Pseudomonadati</taxon>
        <taxon>Pseudomonadota</taxon>
        <taxon>Alphaproteobacteria</taxon>
        <taxon>Hyphomicrobiales</taxon>
        <taxon>Phyllobacteriaceae</taxon>
        <taxon>Tianweitania</taxon>
    </lineage>
</organism>
<dbReference type="AlphaFoldDB" id="A0A8J3DSY7"/>
<comment type="subcellular location">
    <subcellularLocation>
        <location evidence="1">Cell membrane</location>
    </subcellularLocation>
</comment>
<sequence>MSLAEKDDRLIDLSATMRQASGPAIVVDLPGRVIDDGVRVLVDAGDAGWPHTVLTSEASKRLLDVVGASMLLLFFLPVFLLIFIALAVTEGTPVLFSQMRVGRGGKMFRCYKFRTMARNAEHLLRCHLEASEAARSEWAAFHKLHRDPRVTRLGAMLRKSSLDELPQLWNVLRGEMSLVGPRPIVTDEISRYDDDFTFYAQVRPGLTGLWQISGRSDTTYEERVRLDVQYVREHNLVLDIFILLKTAGVAWTGRGSC</sequence>
<evidence type="ECO:0000256" key="5">
    <source>
        <dbReference type="ARBA" id="ARBA00022692"/>
    </source>
</evidence>
<keyword evidence="7 9" id="KW-0472">Membrane</keyword>
<keyword evidence="4" id="KW-0808">Transferase</keyword>